<keyword evidence="5" id="KW-0805">Transcription regulation</keyword>
<protein>
    <recommendedName>
        <fullName evidence="2">Negative regulator of flagellin synthesis</fullName>
    </recommendedName>
    <alternativeName>
        <fullName evidence="8">Anti-sigma-28 factor</fullName>
    </alternativeName>
</protein>
<dbReference type="GO" id="GO:0045892">
    <property type="term" value="P:negative regulation of DNA-templated transcription"/>
    <property type="evidence" value="ECO:0007669"/>
    <property type="project" value="InterPro"/>
</dbReference>
<dbReference type="NCBIfam" id="TIGR03824">
    <property type="entry name" value="FlgM_jcvi"/>
    <property type="match status" value="1"/>
</dbReference>
<evidence type="ECO:0000256" key="3">
    <source>
        <dbReference type="ARBA" id="ARBA00022491"/>
    </source>
</evidence>
<keyword evidence="6" id="KW-0804">Transcription</keyword>
<dbReference type="InterPro" id="IPR035890">
    <property type="entry name" value="Anti-sigma-28_factor_FlgM_sf"/>
</dbReference>
<dbReference type="STRING" id="247633.GP2143_11107"/>
<evidence type="ECO:0000256" key="1">
    <source>
        <dbReference type="ARBA" id="ARBA00005322"/>
    </source>
</evidence>
<name>A0YG91_9GAMM</name>
<dbReference type="AlphaFoldDB" id="A0YG91"/>
<evidence type="ECO:0000256" key="2">
    <source>
        <dbReference type="ARBA" id="ARBA00017823"/>
    </source>
</evidence>
<keyword evidence="3" id="KW-0678">Repressor</keyword>
<evidence type="ECO:0000256" key="7">
    <source>
        <dbReference type="ARBA" id="ARBA00024739"/>
    </source>
</evidence>
<evidence type="ECO:0000256" key="5">
    <source>
        <dbReference type="ARBA" id="ARBA00023015"/>
    </source>
</evidence>
<dbReference type="GO" id="GO:0044781">
    <property type="term" value="P:bacterial-type flagellum organization"/>
    <property type="evidence" value="ECO:0007669"/>
    <property type="project" value="UniProtKB-KW"/>
</dbReference>
<keyword evidence="4" id="KW-1005">Bacterial flagellum biogenesis</keyword>
<gene>
    <name evidence="11" type="ORF">GP2143_11107</name>
</gene>
<organism evidence="11 12">
    <name type="scientific">marine gamma proteobacterium HTCC2143</name>
    <dbReference type="NCBI Taxonomy" id="247633"/>
    <lineage>
        <taxon>Bacteria</taxon>
        <taxon>Pseudomonadati</taxon>
        <taxon>Pseudomonadota</taxon>
        <taxon>Gammaproteobacteria</taxon>
        <taxon>Cellvibrionales</taxon>
        <taxon>Spongiibacteraceae</taxon>
        <taxon>BD1-7 clade</taxon>
    </lineage>
</organism>
<keyword evidence="12" id="KW-1185">Reference proteome</keyword>
<dbReference type="Pfam" id="PF04316">
    <property type="entry name" value="FlgM"/>
    <property type="match status" value="1"/>
</dbReference>
<feature type="compositionally biased region" description="Polar residues" evidence="9">
    <location>
        <begin position="15"/>
        <end position="49"/>
    </location>
</feature>
<dbReference type="OrthoDB" id="5739347at2"/>
<dbReference type="InterPro" id="IPR007412">
    <property type="entry name" value="FlgM"/>
</dbReference>
<proteinExistence type="inferred from homology"/>
<evidence type="ECO:0000256" key="4">
    <source>
        <dbReference type="ARBA" id="ARBA00022795"/>
    </source>
</evidence>
<comment type="caution">
    <text evidence="11">The sequence shown here is derived from an EMBL/GenBank/DDBJ whole genome shotgun (WGS) entry which is preliminary data.</text>
</comment>
<sequence>MVRDINGLGGYANPKSVSEQGSKTAASAIETTSSKPEATTAASGDGVQLSNEAKTLQTMADKVNSLPDVNLARAEQIKASLANGDYKVDDLVLADKILNSEALLGN</sequence>
<evidence type="ECO:0000256" key="9">
    <source>
        <dbReference type="SAM" id="MobiDB-lite"/>
    </source>
</evidence>
<feature type="domain" description="Anti-sigma-28 factor FlgM C-terminal" evidence="10">
    <location>
        <begin position="45"/>
        <end position="99"/>
    </location>
</feature>
<evidence type="ECO:0000313" key="12">
    <source>
        <dbReference type="Proteomes" id="UP000004931"/>
    </source>
</evidence>
<evidence type="ECO:0000256" key="6">
    <source>
        <dbReference type="ARBA" id="ARBA00023163"/>
    </source>
</evidence>
<feature type="region of interest" description="Disordered" evidence="9">
    <location>
        <begin position="1"/>
        <end position="49"/>
    </location>
</feature>
<comment type="function">
    <text evidence="7">Responsible for the coupling of flagellin expression to flagellar assembly by preventing expression of the flagellin genes when a component of the middle class of proteins is defective. It negatively regulates flagellar genes by inhibiting the activity of FliA by directly binding to FliA.</text>
</comment>
<reference evidence="11 12" key="1">
    <citation type="journal article" date="2010" name="J. Bacteriol.">
        <title>Genome sequence of the oligotrophic marine Gammaproteobacterium HTCC2143, isolated from the Oregon Coast.</title>
        <authorList>
            <person name="Oh H.M."/>
            <person name="Kang I."/>
            <person name="Ferriera S."/>
            <person name="Giovannoni S.J."/>
            <person name="Cho J.C."/>
        </authorList>
    </citation>
    <scope>NUCLEOTIDE SEQUENCE [LARGE SCALE GENOMIC DNA]</scope>
    <source>
        <strain evidence="11 12">HTCC2143</strain>
    </source>
</reference>
<dbReference type="Proteomes" id="UP000004931">
    <property type="component" value="Unassembled WGS sequence"/>
</dbReference>
<evidence type="ECO:0000259" key="10">
    <source>
        <dbReference type="Pfam" id="PF04316"/>
    </source>
</evidence>
<dbReference type="SUPFAM" id="SSF101498">
    <property type="entry name" value="Anti-sigma factor FlgM"/>
    <property type="match status" value="1"/>
</dbReference>
<accession>A0YG91</accession>
<evidence type="ECO:0000313" key="11">
    <source>
        <dbReference type="EMBL" id="EAW30117.1"/>
    </source>
</evidence>
<comment type="similarity">
    <text evidence="1">Belongs to the FlgM family.</text>
</comment>
<dbReference type="EMBL" id="AAVT01000010">
    <property type="protein sequence ID" value="EAW30117.1"/>
    <property type="molecule type" value="Genomic_DNA"/>
</dbReference>
<dbReference type="InterPro" id="IPR031316">
    <property type="entry name" value="FlgM_C"/>
</dbReference>
<evidence type="ECO:0000256" key="8">
    <source>
        <dbReference type="ARBA" id="ARBA00030117"/>
    </source>
</evidence>